<dbReference type="SUPFAM" id="SSF117839">
    <property type="entry name" value="WWE domain"/>
    <property type="match status" value="1"/>
</dbReference>
<evidence type="ECO:0000259" key="12">
    <source>
        <dbReference type="PROSITE" id="PS50103"/>
    </source>
</evidence>
<feature type="domain" description="C3H1-type" evidence="12">
    <location>
        <begin position="444"/>
        <end position="467"/>
    </location>
</feature>
<reference evidence="14 15" key="1">
    <citation type="submission" date="2018-04" db="EMBL/GenBank/DDBJ databases">
        <title>The genome of golden apple snail Pomacea canaliculata provides insight into stress tolerance and invasive adaptation.</title>
        <authorList>
            <person name="Liu C."/>
            <person name="Liu B."/>
            <person name="Ren Y."/>
            <person name="Zhang Y."/>
            <person name="Wang H."/>
            <person name="Li S."/>
            <person name="Jiang F."/>
            <person name="Yin L."/>
            <person name="Zhang G."/>
            <person name="Qian W."/>
            <person name="Fan W."/>
        </authorList>
    </citation>
    <scope>NUCLEOTIDE SEQUENCE [LARGE SCALE GENOMIC DNA]</scope>
    <source>
        <strain evidence="14">SZHN2017</strain>
        <tissue evidence="14">Muscle</tissue>
    </source>
</reference>
<sequence>MADDSWTMKVTELLLEDFDGRAKFGQFKRKLYQKYLAKGGIARALDRLYDSNRFMVFEKDEQVKYVSVAWEDASICCGYRKKGWDTCRKDDCSRFHVCKFFITGNCVRGSKCLFGHDLENQVNKSVSDRLGLSSFSAEQIRTIIFRSHPAVCVKYNTGGCDDDDCPDLHICSRSIIQKCTAGASCNFGHSLKKTEHNQWVLETFDVEDLNDEELKRRILVTNIPSTDTGPRSQMTPAASSLSVFSGATAASSTSSISSIDTEDYILSVFSFLLKSFGGRVKFNTFLTKRGELLQGLKRVDIIEWLKDNSDRFLLHESDGDVKFVSVHNRRARVCFRYNNPGDSMCDNQFCMFFHICRDLLTDTCIRTRCRLNHDFSSWPNAKICSDLNLHQFSDEEIYPLGRQGYVPAVHQVLDIRQSGRSEYTQHLIKPIGVKDTDPGAYEYLCEAYTWTGVCPKTPNCPHYHSPDRLPYLWLNKNQEDGAWRRVVSCVNTELEKSFCDLRSFQFNVAGVQNVDFSAMSAKVDGVRQSVKLRRLSTPSYVTAAPGTPLNFYTQWVWYRQERNRTYTPFYPYTLEEKYLKGQQKYYFEFEELRLMVNTQSSSMVQTNLDTHRTTCVIRRPVFTAATPKTPTMSSLLLSEVPTSVLHQVPDHWSAVDHFQDFELVDLSETSADARRAMTPRGQRPEEVEERQLFHGTPTLQAARGICANSFDFRRSGENVGAIHGKGAYFSTTAKYSHSYTRAHITAKGDSLRFMFLGRILVGQYTLGNPSYTKPPERDRLKLYDSCVNDVSNPTIFVIFDLAQSYPEYLIEYETVSDDANVVSARQQLPPASVTYPSAATNSAATHRYSSTSNYSKISAQPVSTLSSVPTSRPLITVGSSNPYTARSGPTLSARAPSCDTSRPVPSPQSPSTQTLRTSPSAANTRARDRLYTSDDWAFTLNSQPPRLSNDQSKSSCIIS</sequence>
<evidence type="ECO:0008006" key="16">
    <source>
        <dbReference type="Google" id="ProtNLM"/>
    </source>
</evidence>
<dbReference type="Proteomes" id="UP000245119">
    <property type="component" value="Linkage Group LG2"/>
</dbReference>
<dbReference type="EMBL" id="PZQS01000002">
    <property type="protein sequence ID" value="PVD35543.1"/>
    <property type="molecule type" value="Genomic_DNA"/>
</dbReference>
<evidence type="ECO:0000313" key="14">
    <source>
        <dbReference type="EMBL" id="PVD35543.1"/>
    </source>
</evidence>
<gene>
    <name evidence="14" type="ORF">C0Q70_02506</name>
</gene>
<feature type="compositionally biased region" description="Polar residues" evidence="11">
    <location>
        <begin position="859"/>
        <end position="870"/>
    </location>
</feature>
<dbReference type="Gene3D" id="3.90.228.10">
    <property type="match status" value="1"/>
</dbReference>
<accession>A0A2T7PQ38</accession>
<dbReference type="PROSITE" id="PS50103">
    <property type="entry name" value="ZF_C3H1"/>
    <property type="match status" value="2"/>
</dbReference>
<evidence type="ECO:0000256" key="8">
    <source>
        <dbReference type="ARBA" id="ARBA00022833"/>
    </source>
</evidence>
<dbReference type="PANTHER" id="PTHR45740:SF2">
    <property type="entry name" value="POLY [ADP-RIBOSE] POLYMERASE"/>
    <property type="match status" value="1"/>
</dbReference>
<dbReference type="GO" id="GO:1990404">
    <property type="term" value="F:NAD+-protein mono-ADP-ribosyltransferase activity"/>
    <property type="evidence" value="ECO:0007669"/>
    <property type="project" value="TreeGrafter"/>
</dbReference>
<comment type="caution">
    <text evidence="14">The sequence shown here is derived from an EMBL/GenBank/DDBJ whole genome shotgun (WGS) entry which is preliminary data.</text>
</comment>
<dbReference type="Gene3D" id="4.10.1000.10">
    <property type="entry name" value="Zinc finger, CCCH-type"/>
    <property type="match status" value="1"/>
</dbReference>
<evidence type="ECO:0000256" key="9">
    <source>
        <dbReference type="ARBA" id="ARBA00023242"/>
    </source>
</evidence>
<dbReference type="InterPro" id="IPR012317">
    <property type="entry name" value="Poly(ADP-ribose)pol_cat_dom"/>
</dbReference>
<dbReference type="AlphaFoldDB" id="A0A2T7PQ38"/>
<feature type="compositionally biased region" description="Low complexity" evidence="11">
    <location>
        <begin position="909"/>
        <end position="920"/>
    </location>
</feature>
<evidence type="ECO:0000256" key="1">
    <source>
        <dbReference type="ARBA" id="ARBA00004123"/>
    </source>
</evidence>
<dbReference type="SMART" id="SM00356">
    <property type="entry name" value="ZnF_C3H1"/>
    <property type="match status" value="3"/>
</dbReference>
<evidence type="ECO:0000256" key="10">
    <source>
        <dbReference type="PROSITE-ProRule" id="PRU00723"/>
    </source>
</evidence>
<evidence type="ECO:0000313" key="15">
    <source>
        <dbReference type="Proteomes" id="UP000245119"/>
    </source>
</evidence>
<feature type="compositionally biased region" description="Polar residues" evidence="11">
    <location>
        <begin position="877"/>
        <end position="890"/>
    </location>
</feature>
<evidence type="ECO:0000259" key="13">
    <source>
        <dbReference type="PROSITE" id="PS51059"/>
    </source>
</evidence>
<keyword evidence="15" id="KW-1185">Reference proteome</keyword>
<keyword evidence="9" id="KW-0539">Nucleus</keyword>
<evidence type="ECO:0000256" key="3">
    <source>
        <dbReference type="ARBA" id="ARBA00022490"/>
    </source>
</evidence>
<dbReference type="PANTHER" id="PTHR45740">
    <property type="entry name" value="POLY [ADP-RIBOSE] POLYMERASE"/>
    <property type="match status" value="1"/>
</dbReference>
<keyword evidence="7 10" id="KW-0863">Zinc-finger</keyword>
<proteinExistence type="predicted"/>
<dbReference type="Gene3D" id="3.30.720.50">
    <property type="match status" value="1"/>
</dbReference>
<feature type="zinc finger region" description="C3H1-type" evidence="10">
    <location>
        <begin position="97"/>
        <end position="119"/>
    </location>
</feature>
<feature type="region of interest" description="Disordered" evidence="11">
    <location>
        <begin position="859"/>
        <end position="928"/>
    </location>
</feature>
<evidence type="ECO:0000256" key="2">
    <source>
        <dbReference type="ARBA" id="ARBA00004496"/>
    </source>
</evidence>
<dbReference type="InterPro" id="IPR037197">
    <property type="entry name" value="WWE_dom_sf"/>
</dbReference>
<dbReference type="GO" id="GO:0008270">
    <property type="term" value="F:zinc ion binding"/>
    <property type="evidence" value="ECO:0007669"/>
    <property type="project" value="UniProtKB-KW"/>
</dbReference>
<evidence type="ECO:0000256" key="5">
    <source>
        <dbReference type="ARBA" id="ARBA00022723"/>
    </source>
</evidence>
<dbReference type="Pfam" id="PF25261">
    <property type="entry name" value="zf-CCCH_PARP12"/>
    <property type="match status" value="1"/>
</dbReference>
<evidence type="ECO:0000256" key="4">
    <source>
        <dbReference type="ARBA" id="ARBA00022553"/>
    </source>
</evidence>
<dbReference type="CDD" id="cd01439">
    <property type="entry name" value="TCCD_inducible_PARP_like"/>
    <property type="match status" value="1"/>
</dbReference>
<dbReference type="GO" id="GO:0003950">
    <property type="term" value="F:NAD+ poly-ADP-ribosyltransferase activity"/>
    <property type="evidence" value="ECO:0007669"/>
    <property type="project" value="InterPro"/>
</dbReference>
<name>A0A2T7PQ38_POMCA</name>
<evidence type="ECO:0000256" key="6">
    <source>
        <dbReference type="ARBA" id="ARBA00022737"/>
    </source>
</evidence>
<evidence type="ECO:0000256" key="11">
    <source>
        <dbReference type="SAM" id="MobiDB-lite"/>
    </source>
</evidence>
<dbReference type="GO" id="GO:0005737">
    <property type="term" value="C:cytoplasm"/>
    <property type="evidence" value="ECO:0007669"/>
    <property type="project" value="UniProtKB-SubCell"/>
</dbReference>
<dbReference type="InterPro" id="IPR036855">
    <property type="entry name" value="Znf_CCCH_sf"/>
</dbReference>
<evidence type="ECO:0000256" key="7">
    <source>
        <dbReference type="ARBA" id="ARBA00022771"/>
    </source>
</evidence>
<comment type="subcellular location">
    <subcellularLocation>
        <location evidence="2">Cytoplasm</location>
    </subcellularLocation>
    <subcellularLocation>
        <location evidence="1">Nucleus</location>
    </subcellularLocation>
</comment>
<keyword evidence="6" id="KW-0677">Repeat</keyword>
<dbReference type="OrthoDB" id="438889at2759"/>
<keyword evidence="5 10" id="KW-0479">Metal-binding</keyword>
<dbReference type="InterPro" id="IPR000571">
    <property type="entry name" value="Znf_CCCH"/>
</dbReference>
<dbReference type="InterPro" id="IPR051712">
    <property type="entry name" value="ARTD-AVP"/>
</dbReference>
<dbReference type="SUPFAM" id="SSF56399">
    <property type="entry name" value="ADP-ribosylation"/>
    <property type="match status" value="1"/>
</dbReference>
<protein>
    <recommendedName>
        <fullName evidence="16">Poly [ADP-ribose] polymerase</fullName>
    </recommendedName>
</protein>
<feature type="domain" description="C3H1-type" evidence="12">
    <location>
        <begin position="97"/>
        <end position="119"/>
    </location>
</feature>
<dbReference type="GO" id="GO:0005634">
    <property type="term" value="C:nucleus"/>
    <property type="evidence" value="ECO:0007669"/>
    <property type="project" value="UniProtKB-SubCell"/>
</dbReference>
<feature type="region of interest" description="Disordered" evidence="11">
    <location>
        <begin position="940"/>
        <end position="959"/>
    </location>
</feature>
<keyword evidence="3" id="KW-0963">Cytoplasm</keyword>
<keyword evidence="4" id="KW-0597">Phosphoprotein</keyword>
<organism evidence="14 15">
    <name type="scientific">Pomacea canaliculata</name>
    <name type="common">Golden apple snail</name>
    <dbReference type="NCBI Taxonomy" id="400727"/>
    <lineage>
        <taxon>Eukaryota</taxon>
        <taxon>Metazoa</taxon>
        <taxon>Spiralia</taxon>
        <taxon>Lophotrochozoa</taxon>
        <taxon>Mollusca</taxon>
        <taxon>Gastropoda</taxon>
        <taxon>Caenogastropoda</taxon>
        <taxon>Architaenioglossa</taxon>
        <taxon>Ampullarioidea</taxon>
        <taxon>Ampullariidae</taxon>
        <taxon>Pomacea</taxon>
    </lineage>
</organism>
<feature type="domain" description="PARP catalytic" evidence="13">
    <location>
        <begin position="626"/>
        <end position="833"/>
    </location>
</feature>
<keyword evidence="8 10" id="KW-0862">Zinc</keyword>
<feature type="zinc finger region" description="C3H1-type" evidence="10">
    <location>
        <begin position="444"/>
        <end position="467"/>
    </location>
</feature>
<dbReference type="Pfam" id="PF00644">
    <property type="entry name" value="PARP"/>
    <property type="match status" value="1"/>
</dbReference>
<dbReference type="PROSITE" id="PS51059">
    <property type="entry name" value="PARP_CATALYTIC"/>
    <property type="match status" value="1"/>
</dbReference>
<dbReference type="InterPro" id="IPR057602">
    <property type="entry name" value="Zfn-CCCH_PARP12"/>
</dbReference>
<dbReference type="SUPFAM" id="SSF90229">
    <property type="entry name" value="CCCH zinc finger"/>
    <property type="match status" value="1"/>
</dbReference>